<sequence>MDGSSKDGFPEDSAVGGRLHYRLCPHCLRAVPAGLNERYCVNDGTRLLEGCPVCQRSISSPYAHFCAACGHPFALPAREEPR</sequence>
<dbReference type="EMBL" id="JBHLYR010000061">
    <property type="protein sequence ID" value="MFB9994430.1"/>
    <property type="molecule type" value="Genomic_DNA"/>
</dbReference>
<evidence type="ECO:0000313" key="2">
    <source>
        <dbReference type="EMBL" id="MFB9994430.1"/>
    </source>
</evidence>
<feature type="domain" description="DZANK-type" evidence="1">
    <location>
        <begin position="24"/>
        <end position="70"/>
    </location>
</feature>
<gene>
    <name evidence="2" type="ORF">ACFFLM_20965</name>
</gene>
<proteinExistence type="predicted"/>
<name>A0ABV6B682_9DEIO</name>
<evidence type="ECO:0000259" key="1">
    <source>
        <dbReference type="Pfam" id="PF12773"/>
    </source>
</evidence>
<dbReference type="RefSeq" id="WP_380015219.1">
    <property type="nucleotide sequence ID" value="NZ_JBHLYR010000061.1"/>
</dbReference>
<keyword evidence="3" id="KW-1185">Reference proteome</keyword>
<accession>A0ABV6B682</accession>
<protein>
    <submittedName>
        <fullName evidence="2">Zinc ribbon domain-containing protein</fullName>
    </submittedName>
</protein>
<comment type="caution">
    <text evidence="2">The sequence shown here is derived from an EMBL/GenBank/DDBJ whole genome shotgun (WGS) entry which is preliminary data.</text>
</comment>
<evidence type="ECO:0000313" key="3">
    <source>
        <dbReference type="Proteomes" id="UP001589733"/>
    </source>
</evidence>
<dbReference type="Pfam" id="PF12773">
    <property type="entry name" value="DZR"/>
    <property type="match status" value="1"/>
</dbReference>
<dbReference type="Proteomes" id="UP001589733">
    <property type="component" value="Unassembled WGS sequence"/>
</dbReference>
<organism evidence="2 3">
    <name type="scientific">Deinococcus oregonensis</name>
    <dbReference type="NCBI Taxonomy" id="1805970"/>
    <lineage>
        <taxon>Bacteria</taxon>
        <taxon>Thermotogati</taxon>
        <taxon>Deinococcota</taxon>
        <taxon>Deinococci</taxon>
        <taxon>Deinococcales</taxon>
        <taxon>Deinococcaceae</taxon>
        <taxon>Deinococcus</taxon>
    </lineage>
</organism>
<reference evidence="2 3" key="1">
    <citation type="submission" date="2024-09" db="EMBL/GenBank/DDBJ databases">
        <authorList>
            <person name="Sun Q."/>
            <person name="Mori K."/>
        </authorList>
    </citation>
    <scope>NUCLEOTIDE SEQUENCE [LARGE SCALE GENOMIC DNA]</scope>
    <source>
        <strain evidence="2 3">JCM 13503</strain>
    </source>
</reference>
<dbReference type="InterPro" id="IPR025874">
    <property type="entry name" value="DZR"/>
</dbReference>